<comment type="caution">
    <text evidence="3">The sequence shown here is derived from an EMBL/GenBank/DDBJ whole genome shotgun (WGS) entry which is preliminary data.</text>
</comment>
<reference evidence="3 4" key="1">
    <citation type="submission" date="2024-06" db="EMBL/GenBank/DDBJ databases">
        <title>Genomic Encyclopedia of Type Strains, Phase IV (KMG-IV): sequencing the most valuable type-strain genomes for metagenomic binning, comparative biology and taxonomic classification.</title>
        <authorList>
            <person name="Goeker M."/>
        </authorList>
    </citation>
    <scope>NUCLEOTIDE SEQUENCE [LARGE SCALE GENOMIC DNA]</scope>
    <source>
        <strain evidence="3 4">DSM 17809</strain>
    </source>
</reference>
<name>A0ABV2EDZ4_9CAUL</name>
<keyword evidence="2" id="KW-1133">Transmembrane helix</keyword>
<dbReference type="EMBL" id="JBEPLU010000001">
    <property type="protein sequence ID" value="MET3525032.1"/>
    <property type="molecule type" value="Genomic_DNA"/>
</dbReference>
<evidence type="ECO:0000256" key="2">
    <source>
        <dbReference type="SAM" id="Phobius"/>
    </source>
</evidence>
<accession>A0ABV2EDZ4</accession>
<dbReference type="Proteomes" id="UP001549110">
    <property type="component" value="Unassembled WGS sequence"/>
</dbReference>
<organism evidence="3 4">
    <name type="scientific">Phenylobacterium koreense</name>
    <dbReference type="NCBI Taxonomy" id="266125"/>
    <lineage>
        <taxon>Bacteria</taxon>
        <taxon>Pseudomonadati</taxon>
        <taxon>Pseudomonadota</taxon>
        <taxon>Alphaproteobacteria</taxon>
        <taxon>Caulobacterales</taxon>
        <taxon>Caulobacteraceae</taxon>
        <taxon>Phenylobacterium</taxon>
    </lineage>
</organism>
<proteinExistence type="predicted"/>
<evidence type="ECO:0000313" key="4">
    <source>
        <dbReference type="Proteomes" id="UP001549110"/>
    </source>
</evidence>
<feature type="transmembrane region" description="Helical" evidence="2">
    <location>
        <begin position="6"/>
        <end position="29"/>
    </location>
</feature>
<evidence type="ECO:0000313" key="3">
    <source>
        <dbReference type="EMBL" id="MET3525032.1"/>
    </source>
</evidence>
<evidence type="ECO:0000256" key="1">
    <source>
        <dbReference type="SAM" id="MobiDB-lite"/>
    </source>
</evidence>
<gene>
    <name evidence="3" type="ORF">ABID41_000127</name>
</gene>
<evidence type="ECO:0008006" key="5">
    <source>
        <dbReference type="Google" id="ProtNLM"/>
    </source>
</evidence>
<feature type="region of interest" description="Disordered" evidence="1">
    <location>
        <begin position="171"/>
        <end position="206"/>
    </location>
</feature>
<feature type="compositionally biased region" description="Basic and acidic residues" evidence="1">
    <location>
        <begin position="195"/>
        <end position="206"/>
    </location>
</feature>
<dbReference type="RefSeq" id="WP_331932813.1">
    <property type="nucleotide sequence ID" value="NZ_JBEPLU010000001.1"/>
</dbReference>
<keyword evidence="2" id="KW-0472">Membrane</keyword>
<keyword evidence="4" id="KW-1185">Reference proteome</keyword>
<protein>
    <recommendedName>
        <fullName evidence="5">DUF2550 domain-containing protein</fullName>
    </recommendedName>
</protein>
<keyword evidence="2" id="KW-0812">Transmembrane</keyword>
<sequence>MSEWPQLILLLVLAGLAVTVLGSAAIWLMDEERRIRRELKRVLKDAPEAMIVAPGRGRGAGFNFTTGLVAVAWDSGRWLLVYRLDELAGAELIVDGQVLAKAYRGEPRRGLDQPVEHAARVTLRLIFDDPHYPDFDLDLWLAGDEARRKATTPGDAAQEASQWINRAEAVLRRPIAPRASQQARPANDRDDEDEPPFHLGEDERLI</sequence>